<feature type="transmembrane region" description="Helical" evidence="5">
    <location>
        <begin position="7"/>
        <end position="29"/>
    </location>
</feature>
<evidence type="ECO:0000256" key="4">
    <source>
        <dbReference type="ARBA" id="ARBA00023136"/>
    </source>
</evidence>
<reference evidence="7" key="1">
    <citation type="submission" date="2017-02" db="EMBL/GenBank/DDBJ databases">
        <authorList>
            <person name="Varghese N."/>
            <person name="Submissions S."/>
        </authorList>
    </citation>
    <scope>NUCLEOTIDE SEQUENCE [LARGE SCALE GENOMIC DNA]</scope>
    <source>
        <strain evidence="7">SM117</strain>
    </source>
</reference>
<dbReference type="InterPro" id="IPR032808">
    <property type="entry name" value="DoxX"/>
</dbReference>
<organism evidence="6 7">
    <name type="scientific">Novosphingobium mathurense</name>
    <dbReference type="NCBI Taxonomy" id="428990"/>
    <lineage>
        <taxon>Bacteria</taxon>
        <taxon>Pseudomonadati</taxon>
        <taxon>Pseudomonadota</taxon>
        <taxon>Alphaproteobacteria</taxon>
        <taxon>Sphingomonadales</taxon>
        <taxon>Sphingomonadaceae</taxon>
        <taxon>Novosphingobium</taxon>
    </lineage>
</organism>
<evidence type="ECO:0000313" key="6">
    <source>
        <dbReference type="EMBL" id="SLK01989.1"/>
    </source>
</evidence>
<accession>A0A1U6I1W3</accession>
<keyword evidence="7" id="KW-1185">Reference proteome</keyword>
<evidence type="ECO:0000313" key="7">
    <source>
        <dbReference type="Proteomes" id="UP000190989"/>
    </source>
</evidence>
<feature type="transmembrane region" description="Helical" evidence="5">
    <location>
        <begin position="78"/>
        <end position="99"/>
    </location>
</feature>
<evidence type="ECO:0000256" key="5">
    <source>
        <dbReference type="SAM" id="Phobius"/>
    </source>
</evidence>
<dbReference type="Pfam" id="PF13564">
    <property type="entry name" value="DoxX_2"/>
    <property type="match status" value="1"/>
</dbReference>
<name>A0A1U6I1W3_9SPHN</name>
<dbReference type="AlphaFoldDB" id="A0A1U6I1W3"/>
<proteinExistence type="predicted"/>
<keyword evidence="2 5" id="KW-0812">Transmembrane</keyword>
<feature type="transmembrane region" description="Helical" evidence="5">
    <location>
        <begin position="111"/>
        <end position="128"/>
    </location>
</feature>
<dbReference type="GO" id="GO:0016020">
    <property type="term" value="C:membrane"/>
    <property type="evidence" value="ECO:0007669"/>
    <property type="project" value="UniProtKB-SubCell"/>
</dbReference>
<dbReference type="RefSeq" id="WP_079730743.1">
    <property type="nucleotide sequence ID" value="NZ_FVZE01000004.1"/>
</dbReference>
<dbReference type="Proteomes" id="UP000190989">
    <property type="component" value="Unassembled WGS sequence"/>
</dbReference>
<gene>
    <name evidence="6" type="ORF">SAMN06295987_10418</name>
</gene>
<keyword evidence="4 5" id="KW-0472">Membrane</keyword>
<feature type="transmembrane region" description="Helical" evidence="5">
    <location>
        <begin position="52"/>
        <end position="71"/>
    </location>
</feature>
<comment type="subcellular location">
    <subcellularLocation>
        <location evidence="1">Membrane</location>
        <topology evidence="1">Multi-pass membrane protein</topology>
    </subcellularLocation>
</comment>
<evidence type="ECO:0000256" key="1">
    <source>
        <dbReference type="ARBA" id="ARBA00004141"/>
    </source>
</evidence>
<keyword evidence="3 5" id="KW-1133">Transmembrane helix</keyword>
<protein>
    <submittedName>
        <fullName evidence="6">DoxX-like family protein</fullName>
    </submittedName>
</protein>
<sequence length="140" mass="15192">MKVYHPLAGRLIATLLAFPLAAFFIFVGWNKTFAALEELRQYGAWTIWLPEALGRAVGLSEILCAVLLLGAVSVRTQVVARTGAMLLILNQLIAALFHAAHGEIGALPQNAILSLALIGVIGLTGISWKKITSKWEKSEW</sequence>
<evidence type="ECO:0000256" key="3">
    <source>
        <dbReference type="ARBA" id="ARBA00022989"/>
    </source>
</evidence>
<evidence type="ECO:0000256" key="2">
    <source>
        <dbReference type="ARBA" id="ARBA00022692"/>
    </source>
</evidence>
<dbReference type="EMBL" id="FVZE01000004">
    <property type="protein sequence ID" value="SLK01989.1"/>
    <property type="molecule type" value="Genomic_DNA"/>
</dbReference>